<dbReference type="SMART" id="SM00421">
    <property type="entry name" value="HTH_LUXR"/>
    <property type="match status" value="1"/>
</dbReference>
<dbReference type="Pfam" id="PF00196">
    <property type="entry name" value="GerE"/>
    <property type="match status" value="1"/>
</dbReference>
<keyword evidence="3" id="KW-0804">Transcription</keyword>
<feature type="transmembrane region" description="Helical" evidence="4">
    <location>
        <begin position="232"/>
        <end position="251"/>
    </location>
</feature>
<reference evidence="7" key="1">
    <citation type="submission" date="2016-10" db="EMBL/GenBank/DDBJ databases">
        <authorList>
            <person name="Varghese N."/>
        </authorList>
    </citation>
    <scope>NUCLEOTIDE SEQUENCE [LARGE SCALE GENOMIC DNA]</scope>
    <source>
        <strain evidence="7">DSM 21843</strain>
    </source>
</reference>
<accession>A0A1H8PG44</accession>
<feature type="domain" description="HTH luxR-type" evidence="5">
    <location>
        <begin position="428"/>
        <end position="492"/>
    </location>
</feature>
<dbReference type="Proteomes" id="UP000182975">
    <property type="component" value="Unassembled WGS sequence"/>
</dbReference>
<evidence type="ECO:0000256" key="2">
    <source>
        <dbReference type="ARBA" id="ARBA00023125"/>
    </source>
</evidence>
<dbReference type="AlphaFoldDB" id="A0A1H8PG44"/>
<keyword evidence="1" id="KW-0805">Transcription regulation</keyword>
<proteinExistence type="predicted"/>
<evidence type="ECO:0000313" key="6">
    <source>
        <dbReference type="EMBL" id="SEO40523.1"/>
    </source>
</evidence>
<feature type="transmembrane region" description="Helical" evidence="4">
    <location>
        <begin position="139"/>
        <end position="159"/>
    </location>
</feature>
<keyword evidence="7" id="KW-1185">Reference proteome</keyword>
<keyword evidence="4" id="KW-0472">Membrane</keyword>
<protein>
    <submittedName>
        <fullName evidence="6">Regulatory protein, luxR family</fullName>
    </submittedName>
</protein>
<keyword evidence="4" id="KW-1133">Transmembrane helix</keyword>
<dbReference type="PANTHER" id="PTHR44688:SF16">
    <property type="entry name" value="DNA-BINDING TRANSCRIPTIONAL ACTIVATOR DEVR_DOSR"/>
    <property type="match status" value="1"/>
</dbReference>
<organism evidence="6 7">
    <name type="scientific">Denitrobacterium detoxificans</name>
    <dbReference type="NCBI Taxonomy" id="79604"/>
    <lineage>
        <taxon>Bacteria</taxon>
        <taxon>Bacillati</taxon>
        <taxon>Actinomycetota</taxon>
        <taxon>Coriobacteriia</taxon>
        <taxon>Eggerthellales</taxon>
        <taxon>Eggerthellaceae</taxon>
        <taxon>Denitrobacterium</taxon>
    </lineage>
</organism>
<dbReference type="SUPFAM" id="SSF46894">
    <property type="entry name" value="C-terminal effector domain of the bipartite response regulators"/>
    <property type="match status" value="1"/>
</dbReference>
<dbReference type="PROSITE" id="PS50043">
    <property type="entry name" value="HTH_LUXR_2"/>
    <property type="match status" value="1"/>
</dbReference>
<evidence type="ECO:0000256" key="3">
    <source>
        <dbReference type="ARBA" id="ARBA00023163"/>
    </source>
</evidence>
<dbReference type="InterPro" id="IPR036388">
    <property type="entry name" value="WH-like_DNA-bd_sf"/>
</dbReference>
<dbReference type="InterPro" id="IPR000792">
    <property type="entry name" value="Tscrpt_reg_LuxR_C"/>
</dbReference>
<feature type="transmembrane region" description="Helical" evidence="4">
    <location>
        <begin position="12"/>
        <end position="34"/>
    </location>
</feature>
<feature type="transmembrane region" description="Helical" evidence="4">
    <location>
        <begin position="106"/>
        <end position="127"/>
    </location>
</feature>
<dbReference type="Gene3D" id="1.10.10.10">
    <property type="entry name" value="Winged helix-like DNA-binding domain superfamily/Winged helix DNA-binding domain"/>
    <property type="match status" value="1"/>
</dbReference>
<evidence type="ECO:0000313" key="7">
    <source>
        <dbReference type="Proteomes" id="UP000182975"/>
    </source>
</evidence>
<dbReference type="PANTHER" id="PTHR44688">
    <property type="entry name" value="DNA-BINDING TRANSCRIPTIONAL ACTIVATOR DEVR_DOSR"/>
    <property type="match status" value="1"/>
</dbReference>
<feature type="transmembrane region" description="Helical" evidence="4">
    <location>
        <begin position="46"/>
        <end position="67"/>
    </location>
</feature>
<feature type="transmembrane region" description="Helical" evidence="4">
    <location>
        <begin position="371"/>
        <end position="393"/>
    </location>
</feature>
<evidence type="ECO:0000256" key="4">
    <source>
        <dbReference type="SAM" id="Phobius"/>
    </source>
</evidence>
<dbReference type="OrthoDB" id="3174090at2"/>
<keyword evidence="2" id="KW-0238">DNA-binding</keyword>
<sequence>MNGTGRTRDYCIAMIGMAFFWVYFRHQAFFQALYPLATSAESGGHAMLYVAVMLVLLVLCALAIPLAPRIETLLRKHPVSVVAAGAAGSVGAWCAVASSGAAGVSALQVVSVPLVALGFFAACLAWARYFVRVFSARAITLLALSYVLSLVVLSCLGFNSQVRDAIAVASPLCAALCWYALPHPATGEAAGPALGLSAVIKKTDPYVLLFIAFLLAGSFVRGIVDLGGATDFRWPISIAMAVAVLAVCVLYQRGRFFQGAGEDPNDASNVEVMVLKCWVALALCFFLGAFAFLVAGPDFVGGQVVVVSRSTLDFFLWILLCNMVKRGKLPFVPVFVACSIFVEALSWIISYSLTPSLLLISGTKRLAASEMLVLVIVFVLLALIIAFLGVIVLRNAKKASAPALSFAAEAPVQVEAASDSAEQADSLSIAQAYHLTAREMEVAELFSRGHSIKKVAATLFISTSTAQSHIKSAYRKLGVHTRDELIEKLGNG</sequence>
<name>A0A1H8PG44_9ACTN</name>
<dbReference type="InterPro" id="IPR016032">
    <property type="entry name" value="Sig_transdc_resp-reg_C-effctor"/>
</dbReference>
<feature type="transmembrane region" description="Helical" evidence="4">
    <location>
        <begin position="331"/>
        <end position="351"/>
    </location>
</feature>
<gene>
    <name evidence="6" type="ORF">SAMN02910314_00144</name>
</gene>
<evidence type="ECO:0000259" key="5">
    <source>
        <dbReference type="PROSITE" id="PS50043"/>
    </source>
</evidence>
<dbReference type="EMBL" id="FOEC01000001">
    <property type="protein sequence ID" value="SEO40523.1"/>
    <property type="molecule type" value="Genomic_DNA"/>
</dbReference>
<feature type="transmembrane region" description="Helical" evidence="4">
    <location>
        <begin position="203"/>
        <end position="220"/>
    </location>
</feature>
<dbReference type="STRING" id="79604.AAY81_09735"/>
<dbReference type="PRINTS" id="PR00038">
    <property type="entry name" value="HTHLUXR"/>
</dbReference>
<feature type="transmembrane region" description="Helical" evidence="4">
    <location>
        <begin position="272"/>
        <end position="294"/>
    </location>
</feature>
<feature type="transmembrane region" description="Helical" evidence="4">
    <location>
        <begin position="79"/>
        <end position="100"/>
    </location>
</feature>
<keyword evidence="4" id="KW-0812">Transmembrane</keyword>
<evidence type="ECO:0000256" key="1">
    <source>
        <dbReference type="ARBA" id="ARBA00023015"/>
    </source>
</evidence>
<dbReference type="GO" id="GO:0006355">
    <property type="term" value="P:regulation of DNA-templated transcription"/>
    <property type="evidence" value="ECO:0007669"/>
    <property type="project" value="InterPro"/>
</dbReference>
<dbReference type="CDD" id="cd06170">
    <property type="entry name" value="LuxR_C_like"/>
    <property type="match status" value="1"/>
</dbReference>
<feature type="transmembrane region" description="Helical" evidence="4">
    <location>
        <begin position="300"/>
        <end position="319"/>
    </location>
</feature>
<dbReference type="GO" id="GO:0003677">
    <property type="term" value="F:DNA binding"/>
    <property type="evidence" value="ECO:0007669"/>
    <property type="project" value="UniProtKB-KW"/>
</dbReference>